<feature type="region of interest" description="Disordered" evidence="1">
    <location>
        <begin position="69"/>
        <end position="91"/>
    </location>
</feature>
<evidence type="ECO:0000313" key="4">
    <source>
        <dbReference type="Proteomes" id="UP000007014"/>
    </source>
</evidence>
<proteinExistence type="predicted"/>
<dbReference type="GO" id="GO:0005524">
    <property type="term" value="F:ATP binding"/>
    <property type="evidence" value="ECO:0007669"/>
    <property type="project" value="InterPro"/>
</dbReference>
<gene>
    <name evidence="3" type="ORF">CYME_CMD167C</name>
</gene>
<dbReference type="PROSITE" id="PS50011">
    <property type="entry name" value="PROTEIN_KINASE_DOM"/>
    <property type="match status" value="1"/>
</dbReference>
<dbReference type="InterPro" id="IPR000719">
    <property type="entry name" value="Prot_kinase_dom"/>
</dbReference>
<dbReference type="SUPFAM" id="SSF56112">
    <property type="entry name" value="Protein kinase-like (PK-like)"/>
    <property type="match status" value="1"/>
</dbReference>
<feature type="domain" description="Protein kinase" evidence="2">
    <location>
        <begin position="130"/>
        <end position="460"/>
    </location>
</feature>
<dbReference type="AlphaFoldDB" id="M1UP76"/>
<reference evidence="3 4" key="2">
    <citation type="journal article" date="2007" name="BMC Biol.">
        <title>A 100%-complete sequence reveals unusually simple genomic features in the hot-spring red alga Cyanidioschyzon merolae.</title>
        <authorList>
            <person name="Nozaki H."/>
            <person name="Takano H."/>
            <person name="Misumi O."/>
            <person name="Terasawa K."/>
            <person name="Matsuzaki M."/>
            <person name="Maruyama S."/>
            <person name="Nishida K."/>
            <person name="Yagisawa F."/>
            <person name="Yoshida Y."/>
            <person name="Fujiwara T."/>
            <person name="Takio S."/>
            <person name="Tamura K."/>
            <person name="Chung S.J."/>
            <person name="Nakamura S."/>
            <person name="Kuroiwa H."/>
            <person name="Tanaka K."/>
            <person name="Sato N."/>
            <person name="Kuroiwa T."/>
        </authorList>
    </citation>
    <scope>NUCLEOTIDE SEQUENCE [LARGE SCALE GENOMIC DNA]</scope>
    <source>
        <strain evidence="3 4">10D</strain>
    </source>
</reference>
<dbReference type="HOGENOM" id="CLU_466453_0_0_1"/>
<dbReference type="Gramene" id="CMD167CT">
    <property type="protein sequence ID" value="CMD167CT"/>
    <property type="gene ID" value="CMD167C"/>
</dbReference>
<dbReference type="EMBL" id="AP006486">
    <property type="protein sequence ID" value="BAM79226.1"/>
    <property type="molecule type" value="Genomic_DNA"/>
</dbReference>
<dbReference type="KEGG" id="cme:CYME_CMD167C"/>
<keyword evidence="4" id="KW-1185">Reference proteome</keyword>
<sequence>MQLRENAAGSGLLTDNACMEIHRPVPGTAGRASPTFHILVPLTDPRYADADPGGSKQMRLPLVVDEATALPTPPPKSAITSPATPHSLQQETSDVVDARYQSGPLRRSLRLSPSGSLHGDELLDKILRHAEWLQALGAGAVGLVLLSRWFPQVAIKVSLYETGFRTALFMHPTRSEPAMMRLLMRTLLVGRATPHLPVLFGERHDVPLSTLRIPEAFWRSSTAATELRQWIERRQNCDPERCSILCMERFTGGTLFHALCRGTAPGIDISAVRELTFQIVFTLAVLLRFHPNWKHNDLSLANVMLRRRGSLTTACLGTCQVLVGLAGAGARTPASTLQLVRPSSAPEAGPVRYRRYAFEGHTWYLGLRPEQPYEAVIADFDFACIEPLISNAKVDFFERQSRYHCYRINSERDWYGDIQMLLSNLREVVQHLIRRRWETQRPSGTSALSTSVERGAQDMLLPEERDAMEFFERCVHPSCRDTADRSLRGRLPPNTVDLDERYNPIHMLLFDPYFDPFLRTPEWGSGAMLEASYAWPIECAASIDANGASHVEGAGLRTHASLWSASSPIRCDWEHIHGSWAADGA</sequence>
<dbReference type="GO" id="GO:0004672">
    <property type="term" value="F:protein kinase activity"/>
    <property type="evidence" value="ECO:0007669"/>
    <property type="project" value="InterPro"/>
</dbReference>
<dbReference type="RefSeq" id="XP_005535512.1">
    <property type="nucleotide sequence ID" value="XM_005535455.1"/>
</dbReference>
<dbReference type="GeneID" id="16992714"/>
<dbReference type="InterPro" id="IPR011009">
    <property type="entry name" value="Kinase-like_dom_sf"/>
</dbReference>
<evidence type="ECO:0000313" key="3">
    <source>
        <dbReference type="EMBL" id="BAM79226.1"/>
    </source>
</evidence>
<dbReference type="OrthoDB" id="9453at2759"/>
<reference evidence="3 4" key="1">
    <citation type="journal article" date="2004" name="Nature">
        <title>Genome sequence of the ultrasmall unicellular red alga Cyanidioschyzon merolae 10D.</title>
        <authorList>
            <person name="Matsuzaki M."/>
            <person name="Misumi O."/>
            <person name="Shin-i T."/>
            <person name="Maruyama S."/>
            <person name="Takahara M."/>
            <person name="Miyagishima S."/>
            <person name="Mori T."/>
            <person name="Nishida K."/>
            <person name="Yagisawa F."/>
            <person name="Nishida K."/>
            <person name="Yoshida Y."/>
            <person name="Nishimura Y."/>
            <person name="Nakao S."/>
            <person name="Kobayashi T."/>
            <person name="Momoyama Y."/>
            <person name="Higashiyama T."/>
            <person name="Minoda A."/>
            <person name="Sano M."/>
            <person name="Nomoto H."/>
            <person name="Oishi K."/>
            <person name="Hayashi H."/>
            <person name="Ohta F."/>
            <person name="Nishizaka S."/>
            <person name="Haga S."/>
            <person name="Miura S."/>
            <person name="Morishita T."/>
            <person name="Kabeya Y."/>
            <person name="Terasawa K."/>
            <person name="Suzuki Y."/>
            <person name="Ishii Y."/>
            <person name="Asakawa S."/>
            <person name="Takano H."/>
            <person name="Ohta N."/>
            <person name="Kuroiwa H."/>
            <person name="Tanaka K."/>
            <person name="Shimizu N."/>
            <person name="Sugano S."/>
            <person name="Sato N."/>
            <person name="Nozaki H."/>
            <person name="Ogasawara N."/>
            <person name="Kohara Y."/>
            <person name="Kuroiwa T."/>
        </authorList>
    </citation>
    <scope>NUCLEOTIDE SEQUENCE [LARGE SCALE GENOMIC DNA]</scope>
    <source>
        <strain evidence="3 4">10D</strain>
    </source>
</reference>
<accession>M1UP76</accession>
<dbReference type="Proteomes" id="UP000007014">
    <property type="component" value="Chromosome 4"/>
</dbReference>
<dbReference type="OMA" id="IMLRATH"/>
<protein>
    <recommendedName>
        <fullName evidence="2">Protein kinase domain-containing protein</fullName>
    </recommendedName>
</protein>
<evidence type="ECO:0000259" key="2">
    <source>
        <dbReference type="PROSITE" id="PS50011"/>
    </source>
</evidence>
<dbReference type="Gene3D" id="1.10.510.10">
    <property type="entry name" value="Transferase(Phosphotransferase) domain 1"/>
    <property type="match status" value="1"/>
</dbReference>
<feature type="compositionally biased region" description="Polar residues" evidence="1">
    <location>
        <begin position="78"/>
        <end position="91"/>
    </location>
</feature>
<name>M1UP76_CYAM1</name>
<organism evidence="3 4">
    <name type="scientific">Cyanidioschyzon merolae (strain NIES-3377 / 10D)</name>
    <name type="common">Unicellular red alga</name>
    <dbReference type="NCBI Taxonomy" id="280699"/>
    <lineage>
        <taxon>Eukaryota</taxon>
        <taxon>Rhodophyta</taxon>
        <taxon>Bangiophyceae</taxon>
        <taxon>Cyanidiales</taxon>
        <taxon>Cyanidiaceae</taxon>
        <taxon>Cyanidioschyzon</taxon>
    </lineage>
</organism>
<evidence type="ECO:0000256" key="1">
    <source>
        <dbReference type="SAM" id="MobiDB-lite"/>
    </source>
</evidence>